<dbReference type="PROSITE" id="PS51257">
    <property type="entry name" value="PROKAR_LIPOPROTEIN"/>
    <property type="match status" value="1"/>
</dbReference>
<evidence type="ECO:0000313" key="5">
    <source>
        <dbReference type="Proteomes" id="UP000095230"/>
    </source>
</evidence>
<feature type="signal peptide" evidence="1">
    <location>
        <begin position="1"/>
        <end position="21"/>
    </location>
</feature>
<name>A0A1E5INF0_SHECO</name>
<evidence type="ECO:0000313" key="3">
    <source>
        <dbReference type="EMBL" id="GIU39690.1"/>
    </source>
</evidence>
<proteinExistence type="predicted"/>
<dbReference type="Pfam" id="PF13590">
    <property type="entry name" value="DUF4136"/>
    <property type="match status" value="1"/>
</dbReference>
<dbReference type="STRING" id="23.BEL05_03395"/>
<feature type="domain" description="DUF4136" evidence="2">
    <location>
        <begin position="45"/>
        <end position="186"/>
    </location>
</feature>
<reference evidence="4 5" key="1">
    <citation type="submission" date="2016-07" db="EMBL/GenBank/DDBJ databases">
        <title>Whole-genome of two Shewanella species isolated from a digestive organ of sea cucumber Apostichopus japonicus Selenka 1867.</title>
        <authorList>
            <person name="Hong H.-H."/>
            <person name="Choi H."/>
            <person name="Cheon S."/>
            <person name="Oh J.-S."/>
            <person name="Lee H.-G."/>
            <person name="Park C."/>
        </authorList>
    </citation>
    <scope>NUCLEOTIDE SEQUENCE [LARGE SCALE GENOMIC DNA]</scope>
    <source>
        <strain evidence="4 5">CSB03KR</strain>
    </source>
</reference>
<organism evidence="4 5">
    <name type="scientific">Shewanella colwelliana</name>
    <name type="common">Alteromonas colwelliana</name>
    <dbReference type="NCBI Taxonomy" id="23"/>
    <lineage>
        <taxon>Bacteria</taxon>
        <taxon>Pseudomonadati</taxon>
        <taxon>Pseudomonadota</taxon>
        <taxon>Gammaproteobacteria</taxon>
        <taxon>Alteromonadales</taxon>
        <taxon>Shewanellaceae</taxon>
        <taxon>Shewanella</taxon>
    </lineage>
</organism>
<dbReference type="Proteomes" id="UP000773469">
    <property type="component" value="Unassembled WGS sequence"/>
</dbReference>
<protein>
    <recommendedName>
        <fullName evidence="2">DUF4136 domain-containing protein</fullName>
    </recommendedName>
</protein>
<keyword evidence="6" id="KW-1185">Reference proteome</keyword>
<dbReference type="AlphaFoldDB" id="A0A1E5INF0"/>
<evidence type="ECO:0000256" key="1">
    <source>
        <dbReference type="SAM" id="SignalP"/>
    </source>
</evidence>
<dbReference type="Gene3D" id="3.30.160.670">
    <property type="match status" value="1"/>
</dbReference>
<gene>
    <name evidence="4" type="ORF">BEL05_03395</name>
    <name evidence="3" type="ORF">TUM3794_15420</name>
</gene>
<evidence type="ECO:0000259" key="2">
    <source>
        <dbReference type="Pfam" id="PF13590"/>
    </source>
</evidence>
<comment type="caution">
    <text evidence="4">The sequence shown here is derived from an EMBL/GenBank/DDBJ whole genome shotgun (WGS) entry which is preliminary data.</text>
</comment>
<dbReference type="EMBL" id="MCBT01000048">
    <property type="protein sequence ID" value="OEG72054.1"/>
    <property type="molecule type" value="Genomic_DNA"/>
</dbReference>
<keyword evidence="1" id="KW-0732">Signal</keyword>
<dbReference type="OrthoDB" id="5876564at2"/>
<reference evidence="3 6" key="2">
    <citation type="submission" date="2021-05" db="EMBL/GenBank/DDBJ databases">
        <title>Molecular characterization for Shewanella algae harboring chromosomal blaOXA-55-like strains isolated from clinical and environment sample.</title>
        <authorList>
            <person name="Ohama Y."/>
            <person name="Aoki K."/>
            <person name="Harada S."/>
            <person name="Moriya K."/>
            <person name="Ishii Y."/>
            <person name="Tateda K."/>
        </authorList>
    </citation>
    <scope>NUCLEOTIDE SEQUENCE [LARGE SCALE GENOMIC DNA]</scope>
    <source>
        <strain evidence="3 6">MBTL60-118</strain>
    </source>
</reference>
<feature type="chain" id="PRO_5009178911" description="DUF4136 domain-containing protein" evidence="1">
    <location>
        <begin position="22"/>
        <end position="189"/>
    </location>
</feature>
<dbReference type="EMBL" id="BPEU01000009">
    <property type="protein sequence ID" value="GIU39690.1"/>
    <property type="molecule type" value="Genomic_DNA"/>
</dbReference>
<accession>A0A1E5INF0</accession>
<dbReference type="Proteomes" id="UP000095230">
    <property type="component" value="Unassembled WGS sequence"/>
</dbReference>
<evidence type="ECO:0000313" key="4">
    <source>
        <dbReference type="EMBL" id="OEG72054.1"/>
    </source>
</evidence>
<dbReference type="RefSeq" id="WP_028762187.1">
    <property type="nucleotide sequence ID" value="NZ_BPEU01000009.1"/>
</dbReference>
<evidence type="ECO:0000313" key="6">
    <source>
        <dbReference type="Proteomes" id="UP000773469"/>
    </source>
</evidence>
<dbReference type="InterPro" id="IPR025411">
    <property type="entry name" value="DUF4136"/>
</dbReference>
<sequence length="189" mass="20708">MVNKILMMVVALLLTACVTQDDELMPQSDRTTTVATGDLSFISANTKRFALHPSVATVKVDERVDSDKLNVAMQSALIKVMQDKGYQQVTAQDSPDLLLGFGVALGSEMSDKEILKRAGLVAGLSEQGVDMSQYEKGSVMLVMFQPYQAMPAWRVLTQGFTDLAHQDGKRQPRLESLVNAMLKSVPNQD</sequence>